<evidence type="ECO:0000256" key="2">
    <source>
        <dbReference type="ARBA" id="ARBA00022723"/>
    </source>
</evidence>
<keyword evidence="7" id="KW-1185">Reference proteome</keyword>
<dbReference type="Pfam" id="PF00753">
    <property type="entry name" value="Lactamase_B"/>
    <property type="match status" value="1"/>
</dbReference>
<comment type="caution">
    <text evidence="6">The sequence shown here is derived from an EMBL/GenBank/DDBJ whole genome shotgun (WGS) entry which is preliminary data.</text>
</comment>
<keyword evidence="4" id="KW-0862">Zinc</keyword>
<dbReference type="AlphaFoldDB" id="A0A4V3DL95"/>
<reference evidence="6 7" key="1">
    <citation type="submission" date="2019-03" db="EMBL/GenBank/DDBJ databases">
        <title>Genomic Encyclopedia of Type Strains, Phase IV (KMG-IV): sequencing the most valuable type-strain genomes for metagenomic binning, comparative biology and taxonomic classification.</title>
        <authorList>
            <person name="Goeker M."/>
        </authorList>
    </citation>
    <scope>NUCLEOTIDE SEQUENCE [LARGE SCALE GENOMIC DNA]</scope>
    <source>
        <strain evidence="6 7">DSM 21667</strain>
    </source>
</reference>
<dbReference type="Proteomes" id="UP000295293">
    <property type="component" value="Unassembled WGS sequence"/>
</dbReference>
<evidence type="ECO:0000313" key="6">
    <source>
        <dbReference type="EMBL" id="TDR38502.1"/>
    </source>
</evidence>
<keyword evidence="2" id="KW-0479">Metal-binding</keyword>
<dbReference type="GO" id="GO:0046872">
    <property type="term" value="F:metal ion binding"/>
    <property type="evidence" value="ECO:0007669"/>
    <property type="project" value="UniProtKB-KW"/>
</dbReference>
<evidence type="ECO:0000259" key="5">
    <source>
        <dbReference type="SMART" id="SM00849"/>
    </source>
</evidence>
<evidence type="ECO:0000256" key="3">
    <source>
        <dbReference type="ARBA" id="ARBA00022801"/>
    </source>
</evidence>
<dbReference type="InterPro" id="IPR001279">
    <property type="entry name" value="Metallo-B-lactamas"/>
</dbReference>
<dbReference type="EMBL" id="SNZH01000020">
    <property type="protein sequence ID" value="TDR38502.1"/>
    <property type="molecule type" value="Genomic_DNA"/>
</dbReference>
<dbReference type="InterPro" id="IPR036866">
    <property type="entry name" value="RibonucZ/Hydroxyglut_hydro"/>
</dbReference>
<dbReference type="PANTHER" id="PTHR46233">
    <property type="entry name" value="HYDROXYACYLGLUTATHIONE HYDROLASE GLOC"/>
    <property type="match status" value="1"/>
</dbReference>
<proteinExistence type="predicted"/>
<dbReference type="PANTHER" id="PTHR46233:SF3">
    <property type="entry name" value="HYDROXYACYLGLUTATHIONE HYDROLASE GLOC"/>
    <property type="match status" value="1"/>
</dbReference>
<dbReference type="RefSeq" id="WP_133821324.1">
    <property type="nucleotide sequence ID" value="NZ_SNZH01000020.1"/>
</dbReference>
<evidence type="ECO:0000313" key="7">
    <source>
        <dbReference type="Proteomes" id="UP000295293"/>
    </source>
</evidence>
<dbReference type="InterPro" id="IPR051453">
    <property type="entry name" value="MBL_Glyoxalase_II"/>
</dbReference>
<comment type="cofactor">
    <cofactor evidence="1">
        <name>Zn(2+)</name>
        <dbReference type="ChEBI" id="CHEBI:29105"/>
    </cofactor>
</comment>
<organism evidence="6 7">
    <name type="scientific">Tahibacter aquaticus</name>
    <dbReference type="NCBI Taxonomy" id="520092"/>
    <lineage>
        <taxon>Bacteria</taxon>
        <taxon>Pseudomonadati</taxon>
        <taxon>Pseudomonadota</taxon>
        <taxon>Gammaproteobacteria</taxon>
        <taxon>Lysobacterales</taxon>
        <taxon>Rhodanobacteraceae</taxon>
        <taxon>Tahibacter</taxon>
    </lineage>
</organism>
<dbReference type="Gene3D" id="3.60.15.10">
    <property type="entry name" value="Ribonuclease Z/Hydroxyacylglutathione hydrolase-like"/>
    <property type="match status" value="1"/>
</dbReference>
<name>A0A4V3DL95_9GAMM</name>
<evidence type="ECO:0000256" key="4">
    <source>
        <dbReference type="ARBA" id="ARBA00022833"/>
    </source>
</evidence>
<dbReference type="SUPFAM" id="SSF56281">
    <property type="entry name" value="Metallo-hydrolase/oxidoreductase"/>
    <property type="match status" value="1"/>
</dbReference>
<keyword evidence="3 6" id="KW-0378">Hydrolase</keyword>
<evidence type="ECO:0000256" key="1">
    <source>
        <dbReference type="ARBA" id="ARBA00001947"/>
    </source>
</evidence>
<feature type="domain" description="Metallo-beta-lactamase" evidence="5">
    <location>
        <begin position="28"/>
        <end position="189"/>
    </location>
</feature>
<protein>
    <submittedName>
        <fullName evidence="6">Hydroxyacylglutathione hydrolase</fullName>
    </submittedName>
</protein>
<dbReference type="GO" id="GO:0016787">
    <property type="term" value="F:hydrolase activity"/>
    <property type="evidence" value="ECO:0007669"/>
    <property type="project" value="UniProtKB-KW"/>
</dbReference>
<dbReference type="CDD" id="cd16275">
    <property type="entry name" value="BaeB-like_MBL-fold"/>
    <property type="match status" value="1"/>
</dbReference>
<gene>
    <name evidence="6" type="ORF">DFR29_1203</name>
</gene>
<dbReference type="OrthoDB" id="9784009at2"/>
<sequence>MSWNPVQARSTVFAPEVEVLRTARGSMTNYNYLVIDPATRRAVLVDPAWQTEVIEEALLQARAELDGILLTHSHPDHIDLAKPLAQKYGCPLWMSRQEIAASGFRAPELVGIEESAWWVGQMLIRPLLTPGHTPGCVCYLIGDNLFTGDVLFAEGCGICPGVDAAHQMFDSLQRLKRELRPQTRIYPGHSFGKKPGQLFADVLQENIYLQFRDKQGFAAFRLRPGQSRAKLFEFH</sequence>
<accession>A0A4V3DL95</accession>
<dbReference type="SMART" id="SM00849">
    <property type="entry name" value="Lactamase_B"/>
    <property type="match status" value="1"/>
</dbReference>